<dbReference type="GO" id="GO:0042790">
    <property type="term" value="P:nucleolar large rRNA transcription by RNA polymerase I"/>
    <property type="evidence" value="ECO:0007669"/>
    <property type="project" value="InterPro"/>
</dbReference>
<organism evidence="2 3">
    <name type="scientific">Cutaneotrichosporon spelunceum</name>
    <dbReference type="NCBI Taxonomy" id="1672016"/>
    <lineage>
        <taxon>Eukaryota</taxon>
        <taxon>Fungi</taxon>
        <taxon>Dikarya</taxon>
        <taxon>Basidiomycota</taxon>
        <taxon>Agaricomycotina</taxon>
        <taxon>Tremellomycetes</taxon>
        <taxon>Trichosporonales</taxon>
        <taxon>Trichosporonaceae</taxon>
        <taxon>Cutaneotrichosporon</taxon>
    </lineage>
</organism>
<name>A0AAD3TUB3_9TREE</name>
<proteinExistence type="predicted"/>
<evidence type="ECO:0000256" key="1">
    <source>
        <dbReference type="SAM" id="MobiDB-lite"/>
    </source>
</evidence>
<gene>
    <name evidence="2" type="ORF">CspeluHIS016_0305070</name>
</gene>
<evidence type="ECO:0000313" key="3">
    <source>
        <dbReference type="Proteomes" id="UP001222932"/>
    </source>
</evidence>
<sequence length="1184" mass="129781">MFTPPSTSPNTAHYKIARMEDSEDGTPVAAAVPRRIVYSPFAENAEAGPSRPRLSPSARSQPLADGPNPDAGDERLPERGAASEDLDDAESGGSPSSDIPKTVRKRRPGPPRTRFRRADVSDTPGLSWFTAELKLHQSVTTRHFRGVYSEEVNPVGWEASISAPMMTRWTPDEKGLFFAAIARHSRLRPDLIAHDIRTKTELEVSQYIDLIEASIQALPDIVNHHSETQQWRDRLLGSGAYETPQGFVEKEEHLAELVELLDYSAMEEKQAGFPRVPGRRSRRMTRESRAAVEKWGETFTVDKMELTADLISVAANNERLKATAMPQLDGGDEMDQITADNGMIELITGIPKKERTAFQSKTLRTLVNRCNMRQKYRRKRLHAQGWTDDRIDAQGGPDSVFVAAKAGGGARRKGPAAGVKVDPALAELQDLGLEAYLENRGWEVFNYDRMPQFIELCQNAYGVEPTTHTYNGASISTARGTSFNVLFLLYKALWAYLRGLLIRTYIIASSGDSHTTEIQKWQVEAALEAFGIPDPRPQLDGVVKEVQRLAQMACDREAGVELELEPPRQPEPAEGESESEEDQRLSDGQGDRVVKRRMTKKRRACLSVRDAAVPPPVVVEPPPDSDVWVPFRSETDDEDSELDERLNAVDTALDAVMASQLRGAAESHRVMRLDDHAWLDTRSNRGRGWRKARALVPVPFNERADLARAQKSYRELMARVTSDRRHRRKMAERSMRYPRHQAELAAMRNHRNPPVPLHVLGDEWMEDGVVHERPLTIATKATLKRKRAREAEYESDEEDVRQRDGTELNKRQKTAEEPLHSRQGSLSNESEEWEASGDSSGAMTTDDEDEPAYPPGTPGSVSDGASDDENMDVSTQLVDRDGVETAEVGVAMEVLGSDDALDSSDEADDEDVDDKDDASSMTHAEDEGGDAGDAADDDDADDADGAVASNLSDDGSLSHTDYEGDDVADDADDRAVASNVSDNDNLSHVDDESDDAHGDQKADISDEADGDNASLTGPANDFAQGLVRGDDAFGSDSGDEQHEVLSEDESGGEATANETVNRDDGSDAESNRRSDRVPNGHASSPGSLEHAHAPNGSVSPRKSPNGLAAQSSPSGSHRFQKDAHSDDETSARSDDEDERSQHLLNFDGSDDERNASYGSPGAAPEESRGGDLLGGDDALDSDSD</sequence>
<dbReference type="PANTHER" id="PTHR28079">
    <property type="entry name" value="RNA POLYMERASE I-SPECIFIC TRANSCRIPTION INITIATION FACTOR RRN5"/>
    <property type="match status" value="1"/>
</dbReference>
<feature type="compositionally biased region" description="Basic and acidic residues" evidence="1">
    <location>
        <begin position="985"/>
        <end position="1004"/>
    </location>
</feature>
<reference evidence="2" key="1">
    <citation type="journal article" date="2023" name="BMC Genomics">
        <title>Chromosome-level genome assemblies of Cutaneotrichosporon spp. (Trichosporonales, Basidiomycota) reveal imbalanced evolution between nucleotide sequences and chromosome synteny.</title>
        <authorList>
            <person name="Kobayashi Y."/>
            <person name="Kayamori A."/>
            <person name="Aoki K."/>
            <person name="Shiwa Y."/>
            <person name="Matsutani M."/>
            <person name="Fujita N."/>
            <person name="Sugita T."/>
            <person name="Iwasaki W."/>
            <person name="Tanaka N."/>
            <person name="Takashima M."/>
        </authorList>
    </citation>
    <scope>NUCLEOTIDE SEQUENCE</scope>
    <source>
        <strain evidence="2">HIS016</strain>
    </source>
</reference>
<feature type="compositionally biased region" description="Low complexity" evidence="1">
    <location>
        <begin position="49"/>
        <end position="62"/>
    </location>
</feature>
<dbReference type="GO" id="GO:0006361">
    <property type="term" value="P:transcription initiation at RNA polymerase I promoter"/>
    <property type="evidence" value="ECO:0007669"/>
    <property type="project" value="TreeGrafter"/>
</dbReference>
<feature type="compositionally biased region" description="Acidic residues" evidence="1">
    <location>
        <begin position="963"/>
        <end position="972"/>
    </location>
</feature>
<feature type="compositionally biased region" description="Acidic residues" evidence="1">
    <location>
        <begin position="899"/>
        <end position="916"/>
    </location>
</feature>
<feature type="compositionally biased region" description="Basic and acidic residues" evidence="1">
    <location>
        <begin position="582"/>
        <end position="593"/>
    </location>
</feature>
<feature type="compositionally biased region" description="Basic and acidic residues" evidence="1">
    <location>
        <begin position="800"/>
        <end position="820"/>
    </location>
</feature>
<evidence type="ECO:0000313" key="2">
    <source>
        <dbReference type="EMBL" id="GMK56667.1"/>
    </source>
</evidence>
<comment type="caution">
    <text evidence="2">The sequence shown here is derived from an EMBL/GenBank/DDBJ whole genome shotgun (WGS) entry which is preliminary data.</text>
</comment>
<feature type="compositionally biased region" description="Basic and acidic residues" evidence="1">
    <location>
        <begin position="1060"/>
        <end position="1078"/>
    </location>
</feature>
<feature type="region of interest" description="Disordered" evidence="1">
    <location>
        <begin position="1"/>
        <end position="119"/>
    </location>
</feature>
<keyword evidence="3" id="KW-1185">Reference proteome</keyword>
<dbReference type="Gene3D" id="1.10.10.60">
    <property type="entry name" value="Homeodomain-like"/>
    <property type="match status" value="1"/>
</dbReference>
<dbReference type="GO" id="GO:0000500">
    <property type="term" value="C:RNA polymerase I upstream activating factor complex"/>
    <property type="evidence" value="ECO:0007669"/>
    <property type="project" value="InterPro"/>
</dbReference>
<reference evidence="2" key="2">
    <citation type="submission" date="2023-06" db="EMBL/GenBank/DDBJ databases">
        <authorList>
            <person name="Kobayashi Y."/>
            <person name="Kayamori A."/>
            <person name="Aoki K."/>
            <person name="Shiwa Y."/>
            <person name="Fujita N."/>
            <person name="Sugita T."/>
            <person name="Iwasaki W."/>
            <person name="Tanaka N."/>
            <person name="Takashima M."/>
        </authorList>
    </citation>
    <scope>NUCLEOTIDE SEQUENCE</scope>
    <source>
        <strain evidence="2">HIS016</strain>
    </source>
</reference>
<dbReference type="InterPro" id="IPR039601">
    <property type="entry name" value="Rrn5"/>
</dbReference>
<dbReference type="PANTHER" id="PTHR28079:SF1">
    <property type="entry name" value="RNA POLYMERASE I-SPECIFIC TRANSCRIPTION INITIATION FACTOR RRN5"/>
    <property type="match status" value="1"/>
</dbReference>
<dbReference type="AlphaFoldDB" id="A0AAD3TUB3"/>
<feature type="compositionally biased region" description="Polar residues" evidence="1">
    <location>
        <begin position="1096"/>
        <end position="1117"/>
    </location>
</feature>
<feature type="compositionally biased region" description="Basic and acidic residues" evidence="1">
    <location>
        <begin position="72"/>
        <end position="82"/>
    </location>
</feature>
<feature type="region of interest" description="Disordered" evidence="1">
    <location>
        <begin position="557"/>
        <end position="598"/>
    </location>
</feature>
<feature type="region of interest" description="Disordered" evidence="1">
    <location>
        <begin position="782"/>
        <end position="1184"/>
    </location>
</feature>
<dbReference type="InterPro" id="IPR001005">
    <property type="entry name" value="SANT/Myb"/>
</dbReference>
<dbReference type="Proteomes" id="UP001222932">
    <property type="component" value="Unassembled WGS sequence"/>
</dbReference>
<dbReference type="EMBL" id="BTCM01000003">
    <property type="protein sequence ID" value="GMK56667.1"/>
    <property type="molecule type" value="Genomic_DNA"/>
</dbReference>
<dbReference type="GO" id="GO:0001181">
    <property type="term" value="F:RNA polymerase I general transcription initiation factor activity"/>
    <property type="evidence" value="ECO:0007669"/>
    <property type="project" value="TreeGrafter"/>
</dbReference>
<dbReference type="GO" id="GO:0000182">
    <property type="term" value="F:rDNA binding"/>
    <property type="evidence" value="ECO:0007669"/>
    <property type="project" value="TreeGrafter"/>
</dbReference>
<feature type="compositionally biased region" description="Polar residues" evidence="1">
    <location>
        <begin position="949"/>
        <end position="959"/>
    </location>
</feature>
<dbReference type="CDD" id="cd00167">
    <property type="entry name" value="SANT"/>
    <property type="match status" value="1"/>
</dbReference>
<feature type="compositionally biased region" description="Basic and acidic residues" evidence="1">
    <location>
        <begin position="1119"/>
        <end position="1133"/>
    </location>
</feature>
<accession>A0AAD3TUB3</accession>
<feature type="compositionally biased region" description="Polar residues" evidence="1">
    <location>
        <begin position="1"/>
        <end position="11"/>
    </location>
</feature>
<feature type="compositionally biased region" description="Acidic residues" evidence="1">
    <location>
        <begin position="927"/>
        <end position="944"/>
    </location>
</feature>
<feature type="compositionally biased region" description="Basic residues" evidence="1">
    <location>
        <begin position="102"/>
        <end position="115"/>
    </location>
</feature>
<protein>
    <submittedName>
        <fullName evidence="2">Uncharacterized protein</fullName>
    </submittedName>
</protein>